<dbReference type="Pfam" id="PF00652">
    <property type="entry name" value="Ricin_B_lectin"/>
    <property type="match status" value="1"/>
</dbReference>
<reference evidence="3 4" key="1">
    <citation type="submission" date="2016-07" db="EMBL/GenBank/DDBJ databases">
        <title>Pervasive Adenine N6-methylation of Active Genes in Fungi.</title>
        <authorList>
            <consortium name="DOE Joint Genome Institute"/>
            <person name="Mondo S.J."/>
            <person name="Dannebaum R.O."/>
            <person name="Kuo R.C."/>
            <person name="Labutti K."/>
            <person name="Haridas S."/>
            <person name="Kuo A."/>
            <person name="Salamov A."/>
            <person name="Ahrendt S.R."/>
            <person name="Lipzen A."/>
            <person name="Sullivan W."/>
            <person name="Andreopoulos W.B."/>
            <person name="Clum A."/>
            <person name="Lindquist E."/>
            <person name="Daum C."/>
            <person name="Ramamoorthy G.K."/>
            <person name="Gryganskyi A."/>
            <person name="Culley D."/>
            <person name="Magnuson J.K."/>
            <person name="James T.Y."/>
            <person name="O'Malley M.A."/>
            <person name="Stajich J.E."/>
            <person name="Spatafora J.W."/>
            <person name="Visel A."/>
            <person name="Grigoriev I.V."/>
        </authorList>
    </citation>
    <scope>NUCLEOTIDE SEQUENCE [LARGE SCALE GENOMIC DNA]</scope>
    <source>
        <strain evidence="3 4">PL171</strain>
    </source>
</reference>
<name>A0A1Y2HZ57_9FUNG</name>
<protein>
    <recommendedName>
        <fullName evidence="2">Ricin B lectin domain-containing protein</fullName>
    </recommendedName>
</protein>
<accession>A0A1Y2HZ57</accession>
<dbReference type="EMBL" id="MCFL01000004">
    <property type="protein sequence ID" value="ORZ39860.1"/>
    <property type="molecule type" value="Genomic_DNA"/>
</dbReference>
<dbReference type="SMART" id="SM00458">
    <property type="entry name" value="RICIN"/>
    <property type="match status" value="1"/>
</dbReference>
<gene>
    <name evidence="3" type="ORF">BCR44DRAFT_54811</name>
</gene>
<dbReference type="CDD" id="cd00161">
    <property type="entry name" value="beta-trefoil_Ricin-like"/>
    <property type="match status" value="2"/>
</dbReference>
<comment type="caution">
    <text evidence="3">The sequence shown here is derived from an EMBL/GenBank/DDBJ whole genome shotgun (WGS) entry which is preliminary data.</text>
</comment>
<evidence type="ECO:0000313" key="3">
    <source>
        <dbReference type="EMBL" id="ORZ39860.1"/>
    </source>
</evidence>
<evidence type="ECO:0000313" key="4">
    <source>
        <dbReference type="Proteomes" id="UP000193411"/>
    </source>
</evidence>
<dbReference type="Gene3D" id="2.80.10.50">
    <property type="match status" value="2"/>
</dbReference>
<proteinExistence type="predicted"/>
<evidence type="ECO:0000259" key="2">
    <source>
        <dbReference type="SMART" id="SM00458"/>
    </source>
</evidence>
<feature type="region of interest" description="Disordered" evidence="1">
    <location>
        <begin position="248"/>
        <end position="324"/>
    </location>
</feature>
<dbReference type="Pfam" id="PF14200">
    <property type="entry name" value="RicinB_lectin_2"/>
    <property type="match status" value="1"/>
</dbReference>
<feature type="domain" description="Ricin B lectin" evidence="2">
    <location>
        <begin position="328"/>
        <end position="480"/>
    </location>
</feature>
<keyword evidence="4" id="KW-1185">Reference proteome</keyword>
<organism evidence="3 4">
    <name type="scientific">Catenaria anguillulae PL171</name>
    <dbReference type="NCBI Taxonomy" id="765915"/>
    <lineage>
        <taxon>Eukaryota</taxon>
        <taxon>Fungi</taxon>
        <taxon>Fungi incertae sedis</taxon>
        <taxon>Blastocladiomycota</taxon>
        <taxon>Blastocladiomycetes</taxon>
        <taxon>Blastocladiales</taxon>
        <taxon>Catenariaceae</taxon>
        <taxon>Catenaria</taxon>
    </lineage>
</organism>
<dbReference type="Proteomes" id="UP000193411">
    <property type="component" value="Unassembled WGS sequence"/>
</dbReference>
<dbReference type="InterPro" id="IPR035992">
    <property type="entry name" value="Ricin_B-like_lectins"/>
</dbReference>
<evidence type="ECO:0000256" key="1">
    <source>
        <dbReference type="SAM" id="MobiDB-lite"/>
    </source>
</evidence>
<feature type="compositionally biased region" description="Low complexity" evidence="1">
    <location>
        <begin position="294"/>
        <end position="307"/>
    </location>
</feature>
<dbReference type="InterPro" id="IPR000772">
    <property type="entry name" value="Ricin_B_lectin"/>
</dbReference>
<dbReference type="AlphaFoldDB" id="A0A1Y2HZ57"/>
<dbReference type="SUPFAM" id="SSF50370">
    <property type="entry name" value="Ricin B-like lectins"/>
    <property type="match status" value="2"/>
</dbReference>
<dbReference type="PROSITE" id="PS50231">
    <property type="entry name" value="RICIN_B_LECTIN"/>
    <property type="match status" value="2"/>
</dbReference>
<sequence>MASAVHIRDNSTVPVTAPVSQAGHITSIDMRALNATPLVVPGRRNRRGDKEFGFFPFCIHFYQTFGQPSDRSACLDVEQSRQKRWTADAQLWSCYGNAKAQKFIGHHVYEGKSFGHPNYPNSELSIGWYTISAENGKYCLDVPGGDKFSGQTVRWWECNGSMAQVWHMWHLQAGPNYWEVKTFISPYGQLYRLCLDAMGDHYFFSFAQPSARAHSLVVMRQPTSLMALLAIAALLIVQLVHAAPARDETSLGVASPTGGNVTVNDAAPSADQGRDNARNRPVAGITIAPQAKSPLATATPGPGLATARRGAPEGHTSLETRGTPYCLRPFHKNPDGWGNMCLDVEQSRQNDETAEAQIWGCNGNERAQRIFFDVSTYMVDDGQFGRYAYRITADTWRYCLDVPGGNAFAGQRVRWWKCNGSSAQAWFHFRDPGSGDSFWKPFTNPKLCLDALGGSGQRGHGQQVGLWHCHFGPGQNFEEYLWDKPGCRW</sequence>